<dbReference type="InterPro" id="IPR003772">
    <property type="entry name" value="YceD"/>
</dbReference>
<evidence type="ECO:0008006" key="2">
    <source>
        <dbReference type="Google" id="ProtNLM"/>
    </source>
</evidence>
<proteinExistence type="predicted"/>
<protein>
    <recommendedName>
        <fullName evidence="2">DUF177 domain-containing protein</fullName>
    </recommendedName>
</protein>
<accession>A0A381SQP6</accession>
<reference evidence="1" key="1">
    <citation type="submission" date="2018-05" db="EMBL/GenBank/DDBJ databases">
        <authorList>
            <person name="Lanie J.A."/>
            <person name="Ng W.-L."/>
            <person name="Kazmierczak K.M."/>
            <person name="Andrzejewski T.M."/>
            <person name="Davidsen T.M."/>
            <person name="Wayne K.J."/>
            <person name="Tettelin H."/>
            <person name="Glass J.I."/>
            <person name="Rusch D."/>
            <person name="Podicherti R."/>
            <person name="Tsui H.-C.T."/>
            <person name="Winkler M.E."/>
        </authorList>
    </citation>
    <scope>NUCLEOTIDE SEQUENCE</scope>
</reference>
<dbReference type="AlphaFoldDB" id="A0A381SQP6"/>
<dbReference type="EMBL" id="UINC01003438">
    <property type="protein sequence ID" value="SVA06330.1"/>
    <property type="molecule type" value="Genomic_DNA"/>
</dbReference>
<name>A0A381SQP6_9ZZZZ</name>
<gene>
    <name evidence="1" type="ORF">METZ01_LOCUS59184</name>
</gene>
<evidence type="ECO:0000313" key="1">
    <source>
        <dbReference type="EMBL" id="SVA06330.1"/>
    </source>
</evidence>
<organism evidence="1">
    <name type="scientific">marine metagenome</name>
    <dbReference type="NCBI Taxonomy" id="408172"/>
    <lineage>
        <taxon>unclassified sequences</taxon>
        <taxon>metagenomes</taxon>
        <taxon>ecological metagenomes</taxon>
    </lineage>
</organism>
<dbReference type="Pfam" id="PF02620">
    <property type="entry name" value="YceD"/>
    <property type="match status" value="1"/>
</dbReference>
<sequence>MKSPSPLLVKFSGLKEGFHNFNFDIGNKFFESFDYDDFIDVDIVAKLKLEKKKNMLNLDFLFSGKVKVPCDLTMEPFYIEINTDYSVLVKFAESKDSAEDKIIFLSTGASSIDVSNIIFETIVLETPQKRVHPGIEDGSLKSEILDKLEHLKPKEIFLNKTDPRWDKLKELL</sequence>